<accession>A0A811S6R0</accession>
<dbReference type="PANTHER" id="PTHR36480:SF10">
    <property type="entry name" value="LATE EMBRYOGENESIS ABUNDANT PROTEIN LEA-2 SUBGROUP DOMAIN-CONTAINING PROTEIN"/>
    <property type="match status" value="1"/>
</dbReference>
<dbReference type="OrthoDB" id="657467at2759"/>
<name>A0A811S6R0_9POAL</name>
<keyword evidence="1" id="KW-1133">Transmembrane helix</keyword>
<keyword evidence="1" id="KW-0472">Membrane</keyword>
<gene>
    <name evidence="2" type="ORF">NCGR_LOCUS62032</name>
</gene>
<reference evidence="2" key="1">
    <citation type="submission" date="2020-10" db="EMBL/GenBank/DDBJ databases">
        <authorList>
            <person name="Han B."/>
            <person name="Lu T."/>
            <person name="Zhao Q."/>
            <person name="Huang X."/>
            <person name="Zhao Y."/>
        </authorList>
    </citation>
    <scope>NUCLEOTIDE SEQUENCE</scope>
</reference>
<evidence type="ECO:0000256" key="1">
    <source>
        <dbReference type="SAM" id="Phobius"/>
    </source>
</evidence>
<dbReference type="EMBL" id="CAJGYO010000018">
    <property type="protein sequence ID" value="CAD6337934.1"/>
    <property type="molecule type" value="Genomic_DNA"/>
</dbReference>
<dbReference type="PANTHER" id="PTHR36480">
    <property type="entry name" value="OS06G0118900 PROTEIN-RELATED"/>
    <property type="match status" value="1"/>
</dbReference>
<comment type="caution">
    <text evidence="2">The sequence shown here is derived from an EMBL/GenBank/DDBJ whole genome shotgun (WGS) entry which is preliminary data.</text>
</comment>
<proteinExistence type="predicted"/>
<dbReference type="AlphaFoldDB" id="A0A811S6R0"/>
<keyword evidence="1" id="KW-0812">Transmembrane</keyword>
<evidence type="ECO:0008006" key="4">
    <source>
        <dbReference type="Google" id="ProtNLM"/>
    </source>
</evidence>
<evidence type="ECO:0000313" key="2">
    <source>
        <dbReference type="EMBL" id="CAD6337934.1"/>
    </source>
</evidence>
<organism evidence="2 3">
    <name type="scientific">Miscanthus lutarioriparius</name>
    <dbReference type="NCBI Taxonomy" id="422564"/>
    <lineage>
        <taxon>Eukaryota</taxon>
        <taxon>Viridiplantae</taxon>
        <taxon>Streptophyta</taxon>
        <taxon>Embryophyta</taxon>
        <taxon>Tracheophyta</taxon>
        <taxon>Spermatophyta</taxon>
        <taxon>Magnoliopsida</taxon>
        <taxon>Liliopsida</taxon>
        <taxon>Poales</taxon>
        <taxon>Poaceae</taxon>
        <taxon>PACMAD clade</taxon>
        <taxon>Panicoideae</taxon>
        <taxon>Andropogonodae</taxon>
        <taxon>Andropogoneae</taxon>
        <taxon>Saccharinae</taxon>
        <taxon>Miscanthus</taxon>
    </lineage>
</organism>
<dbReference type="Proteomes" id="UP000604825">
    <property type="component" value="Unassembled WGS sequence"/>
</dbReference>
<keyword evidence="3" id="KW-1185">Reference proteome</keyword>
<sequence length="216" mass="23607">MAPVDGDAAEKSPFRWIDAARYVVASVVAVLIIAVIVNAIKVVLRPESLFFSVSGGCVPMVRINQSSSQPMLVLQLGLRADNPAGRARMYYVGITGYLFDKNVSAASLHPSSDCIVSFRVKDKVVEQKKAVVSSVNIKANRRTMERSYFDLLYSGNGSTFFRDVTMRLDGTLITEVPSGFNASSRRTTYYCPQLLVGGDSSDDDAFKNRPDVVCST</sequence>
<protein>
    <recommendedName>
        <fullName evidence="4">Late embryogenesis abundant protein LEA-2 subgroup domain-containing protein</fullName>
    </recommendedName>
</protein>
<feature type="transmembrane region" description="Helical" evidence="1">
    <location>
        <begin position="20"/>
        <end position="44"/>
    </location>
</feature>
<evidence type="ECO:0000313" key="3">
    <source>
        <dbReference type="Proteomes" id="UP000604825"/>
    </source>
</evidence>